<dbReference type="RefSeq" id="WP_016766342.1">
    <property type="nucleotide sequence ID" value="NZ_BCVB01000012.1"/>
</dbReference>
<evidence type="ECO:0000313" key="2">
    <source>
        <dbReference type="Proteomes" id="UP000031829"/>
    </source>
</evidence>
<dbReference type="KEGG" id="bmeg:BG04_647"/>
<dbReference type="EMBL" id="CP009920">
    <property type="protein sequence ID" value="AJI24431.1"/>
    <property type="molecule type" value="Genomic_DNA"/>
</dbReference>
<gene>
    <name evidence="1" type="ORF">BG04_647</name>
</gene>
<dbReference type="Proteomes" id="UP000031829">
    <property type="component" value="Chromosome"/>
</dbReference>
<name>A0A0B6ALS9_PRIM2</name>
<accession>A0A0B6ALS9</accession>
<dbReference type="AlphaFoldDB" id="A0A0B6ALS9"/>
<protein>
    <submittedName>
        <fullName evidence="1">Putative membrane protein</fullName>
    </submittedName>
</protein>
<dbReference type="HOGENOM" id="CLU_078139_1_0_9"/>
<sequence>MVTIESIIIGIVFILIQLYALTIVERSPIGEKKLLSLSGGVAIAYVFIYILPTLHKKQEEFGGSLALDTELYFLGLLGLLVYFSVYSFAQTKAATHLTELTVYMVQASFFMVYSFIISYVVFSTDVKRVESVFYGLAISLHFIGWSYHLGKKHPRLHKTRGRYMLAGATFLGSILGVFGPSSGLLIESMIAFSSGAMLFNVISKELPFEKHAHLPTFLISSLIYAATMISLKAFFNW</sequence>
<reference evidence="1 2" key="1">
    <citation type="journal article" date="2015" name="Genome Announc.">
        <title>Complete genome sequences for 35 biothreat assay-relevant bacillus species.</title>
        <authorList>
            <person name="Johnson S.L."/>
            <person name="Daligault H.E."/>
            <person name="Davenport K.W."/>
            <person name="Jaissle J."/>
            <person name="Frey K.G."/>
            <person name="Ladner J.T."/>
            <person name="Broomall S.M."/>
            <person name="Bishop-Lilly K.A."/>
            <person name="Bruce D.C."/>
            <person name="Gibbons H.S."/>
            <person name="Coyne S.R."/>
            <person name="Lo C.C."/>
            <person name="Meincke L."/>
            <person name="Munk A.C."/>
            <person name="Koroleva G.I."/>
            <person name="Rosenzweig C.N."/>
            <person name="Palacios G.F."/>
            <person name="Redden C.L."/>
            <person name="Minogue T.D."/>
            <person name="Chain P.S."/>
        </authorList>
    </citation>
    <scope>NUCLEOTIDE SEQUENCE [LARGE SCALE GENOMIC DNA]</scope>
    <source>
        <strain evidence="2">ATCC 14581 / DSM 32 / JCM 2506 / NBRC 15308 / NCIMB 9376 / NCTC 10342 / NRRL B-14308 / VKM B-512</strain>
    </source>
</reference>
<dbReference type="GeneID" id="93644144"/>
<proteinExistence type="predicted"/>
<organism evidence="1 2">
    <name type="scientific">Priestia megaterium (strain ATCC 14581 / DSM 32 / CCUG 1817 / JCM 2506 / NBRC 15308 / NCIMB 9376 / NCTC 10342 / NRRL B-14308 / VKM B-512 / Ford 19)</name>
    <name type="common">Bacillus megaterium</name>
    <dbReference type="NCBI Taxonomy" id="1348623"/>
    <lineage>
        <taxon>Bacteria</taxon>
        <taxon>Bacillati</taxon>
        <taxon>Bacillota</taxon>
        <taxon>Bacilli</taxon>
        <taxon>Bacillales</taxon>
        <taxon>Bacillaceae</taxon>
        <taxon>Priestia</taxon>
    </lineage>
</organism>
<evidence type="ECO:0000313" key="1">
    <source>
        <dbReference type="EMBL" id="AJI24431.1"/>
    </source>
</evidence>